<dbReference type="Proteomes" id="UP000019275">
    <property type="component" value="Unassembled WGS sequence"/>
</dbReference>
<keyword evidence="5" id="KW-0812">Transmembrane</keyword>
<organism evidence="14 15">
    <name type="scientific">Cellulophaga geojensis KL-A</name>
    <dbReference type="NCBI Taxonomy" id="1328323"/>
    <lineage>
        <taxon>Bacteria</taxon>
        <taxon>Pseudomonadati</taxon>
        <taxon>Bacteroidota</taxon>
        <taxon>Flavobacteriia</taxon>
        <taxon>Flavobacteriales</taxon>
        <taxon>Flavobacteriaceae</taxon>
        <taxon>Cellulophaga</taxon>
    </lineage>
</organism>
<dbReference type="EMBL" id="ARZX01000021">
    <property type="protein sequence ID" value="EWH12558.1"/>
    <property type="molecule type" value="Genomic_DNA"/>
</dbReference>
<dbReference type="InterPro" id="IPR002816">
    <property type="entry name" value="TraB/PrgY/GumN_fam"/>
</dbReference>
<comment type="subcellular location">
    <subcellularLocation>
        <location evidence="3">Membrane</location>
        <topology evidence="3">Single-pass type I membrane protein</topology>
    </subcellularLocation>
</comment>
<dbReference type="PANTHER" id="PTHR31120">
    <property type="entry name" value="METALLOPROTEASE TIKI"/>
    <property type="match status" value="1"/>
</dbReference>
<keyword evidence="6" id="KW-0479">Metal-binding</keyword>
<evidence type="ECO:0000256" key="2">
    <source>
        <dbReference type="ARBA" id="ARBA00001941"/>
    </source>
</evidence>
<keyword evidence="10" id="KW-0482">Metalloprotease</keyword>
<keyword evidence="4" id="KW-0645">Protease</keyword>
<evidence type="ECO:0000313" key="15">
    <source>
        <dbReference type="Proteomes" id="UP000019275"/>
    </source>
</evidence>
<evidence type="ECO:0000256" key="1">
    <source>
        <dbReference type="ARBA" id="ARBA00001936"/>
    </source>
</evidence>
<evidence type="ECO:0000256" key="9">
    <source>
        <dbReference type="ARBA" id="ARBA00022989"/>
    </source>
</evidence>
<dbReference type="CDD" id="cd14789">
    <property type="entry name" value="Tiki"/>
    <property type="match status" value="1"/>
</dbReference>
<feature type="chain" id="PRO_5046609441" evidence="13">
    <location>
        <begin position="19"/>
        <end position="1169"/>
    </location>
</feature>
<reference evidence="14 15" key="1">
    <citation type="journal article" date="2014" name="Genome Announc.">
        <title>Draft Genome Sequence of the Carrageenan-Degrading Bacterium Cellulophaga sp. Strain KL-A, Isolated from Decaying Marine Algae.</title>
        <authorList>
            <person name="Shan D."/>
            <person name="Ying J."/>
            <person name="Li X."/>
            <person name="Gao Z."/>
            <person name="Wei G."/>
            <person name="Shao Z."/>
        </authorList>
    </citation>
    <scope>NUCLEOTIDE SEQUENCE [LARGE SCALE GENOMIC DNA]</scope>
    <source>
        <strain evidence="14 15">KL-A</strain>
    </source>
</reference>
<keyword evidence="11" id="KW-0472">Membrane</keyword>
<gene>
    <name evidence="14" type="ORF">KLA_14273</name>
</gene>
<accession>A0ABN0RL66</accession>
<protein>
    <submittedName>
        <fullName evidence="14">GumN family protein</fullName>
    </submittedName>
</protein>
<name>A0ABN0RL66_9FLAO</name>
<evidence type="ECO:0000256" key="6">
    <source>
        <dbReference type="ARBA" id="ARBA00022723"/>
    </source>
</evidence>
<evidence type="ECO:0000256" key="8">
    <source>
        <dbReference type="ARBA" id="ARBA00022801"/>
    </source>
</evidence>
<dbReference type="Pfam" id="PF01963">
    <property type="entry name" value="TraB_PrgY_gumN"/>
    <property type="match status" value="1"/>
</dbReference>
<dbReference type="PANTHER" id="PTHR31120:SF6">
    <property type="entry name" value="METALLOPROTEASE TIKI HOMOLOG"/>
    <property type="match status" value="1"/>
</dbReference>
<evidence type="ECO:0000256" key="5">
    <source>
        <dbReference type="ARBA" id="ARBA00022692"/>
    </source>
</evidence>
<comment type="cofactor">
    <cofactor evidence="2">
        <name>Co(2+)</name>
        <dbReference type="ChEBI" id="CHEBI:48828"/>
    </cofactor>
</comment>
<keyword evidence="8" id="KW-0378">Hydrolase</keyword>
<evidence type="ECO:0000256" key="10">
    <source>
        <dbReference type="ARBA" id="ARBA00023049"/>
    </source>
</evidence>
<comment type="cofactor">
    <cofactor evidence="1">
        <name>Mn(2+)</name>
        <dbReference type="ChEBI" id="CHEBI:29035"/>
    </cofactor>
</comment>
<keyword evidence="7 13" id="KW-0732">Signal</keyword>
<dbReference type="InterPro" id="IPR040230">
    <property type="entry name" value="TIKI1/2-like"/>
</dbReference>
<evidence type="ECO:0000256" key="4">
    <source>
        <dbReference type="ARBA" id="ARBA00022670"/>
    </source>
</evidence>
<evidence type="ECO:0000256" key="12">
    <source>
        <dbReference type="ARBA" id="ARBA00023180"/>
    </source>
</evidence>
<evidence type="ECO:0000256" key="3">
    <source>
        <dbReference type="ARBA" id="ARBA00004479"/>
    </source>
</evidence>
<evidence type="ECO:0000256" key="7">
    <source>
        <dbReference type="ARBA" id="ARBA00022729"/>
    </source>
</evidence>
<keyword evidence="15" id="KW-1185">Reference proteome</keyword>
<proteinExistence type="predicted"/>
<keyword evidence="9" id="KW-1133">Transmembrane helix</keyword>
<evidence type="ECO:0000256" key="13">
    <source>
        <dbReference type="SAM" id="SignalP"/>
    </source>
</evidence>
<evidence type="ECO:0000313" key="14">
    <source>
        <dbReference type="EMBL" id="EWH12558.1"/>
    </source>
</evidence>
<comment type="caution">
    <text evidence="14">The sequence shown here is derived from an EMBL/GenBank/DDBJ whole genome shotgun (WGS) entry which is preliminary data.</text>
</comment>
<sequence>MRFLICSVLLLFLCFGNAQEKNSLLWEISGNGLKQTSYLYGTMHVSKKVAFRLDDVFYESLLKSDVVALESDPATWLEEDISQNAIRYNYVPKGFYASSFMMMNPEVEQVGSYLAFEDRILNGLLYRTSSFAQDFEEETYLDMFIYQAGQKFNKKIVALEDLNESTILVGRANLNAMKDKPDDWLLKKMQQKGMDFLLQDAYRERNINLIDSLDSGMYTNHYLKNMLYIRNQNMVNKLDTLLKTNKVFTGIGAAHLPGDNGVISLLRSKGYTVKPLTSKSGFKGRQLKEKIVKTFRQNNYKEQTPDDEAFSLMLPNKMYAVTDSNVTSYIVPDLANGSYVMITRIPTFSYLKDDRTFDFKKIDELLFENIPGKIIEKNMLEKDGVPFFEIKNLLKNGDHQRYQIYITPLEIIIFKMGGEGTYVQQYSDTIFNTIKLKKDVLKKAKVTSGFKDFSVEMPSNYIFPNKYRLGSRLVQGVDEATDDYFFLKRVVQNDLRFIEEDTFELKQIQKRFYQQLKIKPKYKDTKNKSLVSSAVLDSVSGKKLFLKSVVNGINYYLLGTVSTDSTVANTYFNSLELKSPTYKKEFTFVKDTALYFTTKSTVKPPNFSVNNYSFNNGRKKPKEYNPYTKTNIYQNNNGEMVSVSVNKAHDFLMLPSVDSLWTLRKKIYRKKSFVIHKEQQSTTPEGYEQLNLILTDTASTRGIFVRNISKDGLLYEIKAVVDTTQKSSKYVTTFINNFIPVDTVIGKSFLEDKTPLFFKALRENDSIALNGYRFINFEPKHLDSLVHYVTKFDFNDSQKKIQSHLIQQMGKLKSNRVVPFFTTFYEDSYNNSSAQTKILQAVAAKANEASVKTLLDLMSKDLPLVSNSYEINTIFKPYLDSLPLAKQLFPKILEYSAIEEYKAPIFSILARLQLHSHIKVGAYKKYKKQILNDAKIQLKRHLGKDKVNGISGVFGSRNFTYNTLEDYTILLFPFRKEKEVQWFYTKLLLSNDAAVKTTYVALLARSNSSIPNGILDSLAAKPASRKLLFDKLKVAKKLQVFPKDYYTQESLGESLIYLRNKYNRNKYTVDFINQKDLMYKGTNYVGYYYKFTQKTSYDETEKIYLIVYPKSKEIGVQPFYQNKGRNFEDVYSQDEVIDMVTEEFILKDRKRAAVYRPNAYNTQFGYYNY</sequence>
<keyword evidence="12" id="KW-0325">Glycoprotein</keyword>
<evidence type="ECO:0000256" key="11">
    <source>
        <dbReference type="ARBA" id="ARBA00023136"/>
    </source>
</evidence>
<feature type="signal peptide" evidence="13">
    <location>
        <begin position="1"/>
        <end position="18"/>
    </location>
</feature>
<dbReference type="RefSeq" id="WP_034646504.1">
    <property type="nucleotide sequence ID" value="NZ_ARZX01000021.1"/>
</dbReference>